<dbReference type="EMBL" id="WBMP01000005">
    <property type="protein sequence ID" value="KAE8546116.1"/>
    <property type="molecule type" value="Genomic_DNA"/>
</dbReference>
<accession>A0A833JTA0</accession>
<evidence type="ECO:0000313" key="2">
    <source>
        <dbReference type="Proteomes" id="UP000469950"/>
    </source>
</evidence>
<reference evidence="1 2" key="1">
    <citation type="submission" date="2019-10" db="EMBL/GenBank/DDBJ databases">
        <title>Draft genome sequence of Marinobacter hydrocarbonoclasticus NCT7M from the microbiome of the marine copepod.</title>
        <authorList>
            <person name="Nuttall R."/>
            <person name="Sharma G."/>
            <person name="Moisander P."/>
        </authorList>
    </citation>
    <scope>NUCLEOTIDE SEQUENCE [LARGE SCALE GENOMIC DNA]</scope>
    <source>
        <strain evidence="1 2">NCT7M</strain>
    </source>
</reference>
<name>A0A833JTA0_MARNT</name>
<organism evidence="1 2">
    <name type="scientific">Marinobacter nauticus</name>
    <name type="common">Marinobacter hydrocarbonoclasticus</name>
    <name type="synonym">Marinobacter aquaeolei</name>
    <dbReference type="NCBI Taxonomy" id="2743"/>
    <lineage>
        <taxon>Bacteria</taxon>
        <taxon>Pseudomonadati</taxon>
        <taxon>Pseudomonadota</taxon>
        <taxon>Gammaproteobacteria</taxon>
        <taxon>Pseudomonadales</taxon>
        <taxon>Marinobacteraceae</taxon>
        <taxon>Marinobacter</taxon>
    </lineage>
</organism>
<proteinExistence type="predicted"/>
<dbReference type="Proteomes" id="UP000469950">
    <property type="component" value="Unassembled WGS sequence"/>
</dbReference>
<evidence type="ECO:0000313" key="1">
    <source>
        <dbReference type="EMBL" id="KAE8546116.1"/>
    </source>
</evidence>
<dbReference type="AlphaFoldDB" id="A0A833JTA0"/>
<dbReference type="RefSeq" id="WP_153740354.1">
    <property type="nucleotide sequence ID" value="NZ_WBMP01000005.1"/>
</dbReference>
<gene>
    <name evidence="1" type="ORF">F6453_1362</name>
</gene>
<comment type="caution">
    <text evidence="1">The sequence shown here is derived from an EMBL/GenBank/DDBJ whole genome shotgun (WGS) entry which is preliminary data.</text>
</comment>
<sequence length="73" mass="7982">MAVPAKQRRKVVLKGLESIIEWQCAHDAVRHAEPGQRVVLEYETPEGTLVLGVQPVGQEKLVISRAKAPGGKQ</sequence>
<protein>
    <submittedName>
        <fullName evidence="1">Uncharacterized protein</fullName>
    </submittedName>
</protein>